<dbReference type="PANTHER" id="PTHR36439:SF1">
    <property type="entry name" value="DUF1697 DOMAIN-CONTAINING PROTEIN"/>
    <property type="match status" value="1"/>
</dbReference>
<dbReference type="PANTHER" id="PTHR36439">
    <property type="entry name" value="BLL4334 PROTEIN"/>
    <property type="match status" value="1"/>
</dbReference>
<name>A0A645I965_9ZZZZ</name>
<dbReference type="EMBL" id="VSSQ01109543">
    <property type="protein sequence ID" value="MPN47788.1"/>
    <property type="molecule type" value="Genomic_DNA"/>
</dbReference>
<dbReference type="AlphaFoldDB" id="A0A645I965"/>
<dbReference type="PIRSF" id="PIRSF008502">
    <property type="entry name" value="UCP008502"/>
    <property type="match status" value="1"/>
</dbReference>
<dbReference type="SUPFAM" id="SSF160379">
    <property type="entry name" value="SP0830-like"/>
    <property type="match status" value="1"/>
</dbReference>
<comment type="caution">
    <text evidence="1">The sequence shown here is derived from an EMBL/GenBank/DDBJ whole genome shotgun (WGS) entry which is preliminary data.</text>
</comment>
<reference evidence="1" key="1">
    <citation type="submission" date="2019-08" db="EMBL/GenBank/DDBJ databases">
        <authorList>
            <person name="Kucharzyk K."/>
            <person name="Murdoch R.W."/>
            <person name="Higgins S."/>
            <person name="Loffler F."/>
        </authorList>
    </citation>
    <scope>NUCLEOTIDE SEQUENCE</scope>
</reference>
<protein>
    <recommendedName>
        <fullName evidence="2">DUF1697 domain-containing protein</fullName>
    </recommendedName>
</protein>
<gene>
    <name evidence="1" type="ORF">SDC9_195392</name>
</gene>
<evidence type="ECO:0008006" key="2">
    <source>
        <dbReference type="Google" id="ProtNLM"/>
    </source>
</evidence>
<dbReference type="Pfam" id="PF08002">
    <property type="entry name" value="DUF1697"/>
    <property type="match status" value="1"/>
</dbReference>
<dbReference type="InterPro" id="IPR012545">
    <property type="entry name" value="DUF1697"/>
</dbReference>
<evidence type="ECO:0000313" key="1">
    <source>
        <dbReference type="EMBL" id="MPN47788.1"/>
    </source>
</evidence>
<dbReference type="Gene3D" id="3.30.70.1280">
    <property type="entry name" value="SP0830-like domains"/>
    <property type="match status" value="1"/>
</dbReference>
<organism evidence="1">
    <name type="scientific">bioreactor metagenome</name>
    <dbReference type="NCBI Taxonomy" id="1076179"/>
    <lineage>
        <taxon>unclassified sequences</taxon>
        <taxon>metagenomes</taxon>
        <taxon>ecological metagenomes</taxon>
    </lineage>
</organism>
<proteinExistence type="predicted"/>
<sequence>MTRMIALLRGINVGTGNRIRMDALRKLFQEAGFSGVETYIQSGNVLFSTDAPEVAVRDTIVRVLLEGAQIKTTVALRSAEELAAIVLNCPFSNEEIASAQHDNVEGESFYVYLLPQAPTPETLPTLASLPQGPDRFVIIGRDVYLLLRQSVRNSKLAIKLQKTFPEATARNWNTITQLYQHSNQ</sequence>
<accession>A0A645I965</accession>